<name>A0A6A4Q515_LUPAL</name>
<accession>A0A6A4Q515</accession>
<evidence type="ECO:0000313" key="2">
    <source>
        <dbReference type="EMBL" id="KAE9608941.1"/>
    </source>
</evidence>
<sequence length="122" mass="13957">MHLVFLLQQHGSVTIKSFFGGFPSLAENTRIIKLTTLSKIIVFTNFLGVGITVAFFFLFLPMFFIFCVLCLSINLWLLRVERYQATASQASALVRLNHHFKEVGEFDSMLILLLMLIVNFVH</sequence>
<keyword evidence="1" id="KW-0812">Transmembrane</keyword>
<keyword evidence="3" id="KW-1185">Reference proteome</keyword>
<dbReference type="EMBL" id="WOCE01000008">
    <property type="protein sequence ID" value="KAE9608941.1"/>
    <property type="molecule type" value="Genomic_DNA"/>
</dbReference>
<keyword evidence="1" id="KW-0472">Membrane</keyword>
<evidence type="ECO:0000256" key="1">
    <source>
        <dbReference type="SAM" id="Phobius"/>
    </source>
</evidence>
<dbReference type="Proteomes" id="UP000447434">
    <property type="component" value="Chromosome 8"/>
</dbReference>
<reference evidence="3" key="1">
    <citation type="journal article" date="2020" name="Nat. Commun.">
        <title>Genome sequence of the cluster root forming white lupin.</title>
        <authorList>
            <person name="Hufnagel B."/>
            <person name="Marques A."/>
            <person name="Soriano A."/>
            <person name="Marques L."/>
            <person name="Divol F."/>
            <person name="Doumas P."/>
            <person name="Sallet E."/>
            <person name="Mancinotti D."/>
            <person name="Carrere S."/>
            <person name="Marande W."/>
            <person name="Arribat S."/>
            <person name="Keller J."/>
            <person name="Huneau C."/>
            <person name="Blein T."/>
            <person name="Aime D."/>
            <person name="Laguerre M."/>
            <person name="Taylor J."/>
            <person name="Schubert V."/>
            <person name="Nelson M."/>
            <person name="Geu-Flores F."/>
            <person name="Crespi M."/>
            <person name="Gallardo-Guerrero K."/>
            <person name="Delaux P.-M."/>
            <person name="Salse J."/>
            <person name="Berges H."/>
            <person name="Guyot R."/>
            <person name="Gouzy J."/>
            <person name="Peret B."/>
        </authorList>
    </citation>
    <scope>NUCLEOTIDE SEQUENCE [LARGE SCALE GENOMIC DNA]</scope>
    <source>
        <strain evidence="3">cv. Amiga</strain>
    </source>
</reference>
<feature type="transmembrane region" description="Helical" evidence="1">
    <location>
        <begin position="46"/>
        <end position="78"/>
    </location>
</feature>
<proteinExistence type="predicted"/>
<protein>
    <submittedName>
        <fullName evidence="2">Uncharacterized protein</fullName>
    </submittedName>
</protein>
<keyword evidence="1" id="KW-1133">Transmembrane helix</keyword>
<dbReference type="AlphaFoldDB" id="A0A6A4Q515"/>
<evidence type="ECO:0000313" key="3">
    <source>
        <dbReference type="Proteomes" id="UP000447434"/>
    </source>
</evidence>
<comment type="caution">
    <text evidence="2">The sequence shown here is derived from an EMBL/GenBank/DDBJ whole genome shotgun (WGS) entry which is preliminary data.</text>
</comment>
<gene>
    <name evidence="2" type="ORF">Lalb_Chr08g0241001</name>
</gene>
<organism evidence="2 3">
    <name type="scientific">Lupinus albus</name>
    <name type="common">White lupine</name>
    <name type="synonym">Lupinus termis</name>
    <dbReference type="NCBI Taxonomy" id="3870"/>
    <lineage>
        <taxon>Eukaryota</taxon>
        <taxon>Viridiplantae</taxon>
        <taxon>Streptophyta</taxon>
        <taxon>Embryophyta</taxon>
        <taxon>Tracheophyta</taxon>
        <taxon>Spermatophyta</taxon>
        <taxon>Magnoliopsida</taxon>
        <taxon>eudicotyledons</taxon>
        <taxon>Gunneridae</taxon>
        <taxon>Pentapetalae</taxon>
        <taxon>rosids</taxon>
        <taxon>fabids</taxon>
        <taxon>Fabales</taxon>
        <taxon>Fabaceae</taxon>
        <taxon>Papilionoideae</taxon>
        <taxon>50 kb inversion clade</taxon>
        <taxon>genistoids sensu lato</taxon>
        <taxon>core genistoids</taxon>
        <taxon>Genisteae</taxon>
        <taxon>Lupinus</taxon>
    </lineage>
</organism>